<dbReference type="AlphaFoldDB" id="A0A382PBV3"/>
<gene>
    <name evidence="2" type="ORF">METZ01_LOCUS323738</name>
</gene>
<evidence type="ECO:0000259" key="1">
    <source>
        <dbReference type="Pfam" id="PF00160"/>
    </source>
</evidence>
<organism evidence="2">
    <name type="scientific">marine metagenome</name>
    <dbReference type="NCBI Taxonomy" id="408172"/>
    <lineage>
        <taxon>unclassified sequences</taxon>
        <taxon>metagenomes</taxon>
        <taxon>ecological metagenomes</taxon>
    </lineage>
</organism>
<dbReference type="Gene3D" id="2.40.100.10">
    <property type="entry name" value="Cyclophilin-like"/>
    <property type="match status" value="1"/>
</dbReference>
<feature type="domain" description="PPIase cyclophilin-type" evidence="1">
    <location>
        <begin position="13"/>
        <end position="48"/>
    </location>
</feature>
<dbReference type="SUPFAM" id="SSF50891">
    <property type="entry name" value="Cyclophilin-like"/>
    <property type="match status" value="1"/>
</dbReference>
<dbReference type="GO" id="GO:0003755">
    <property type="term" value="F:peptidyl-prolyl cis-trans isomerase activity"/>
    <property type="evidence" value="ECO:0007669"/>
    <property type="project" value="InterPro"/>
</dbReference>
<reference evidence="2" key="1">
    <citation type="submission" date="2018-05" db="EMBL/GenBank/DDBJ databases">
        <authorList>
            <person name="Lanie J.A."/>
            <person name="Ng W.-L."/>
            <person name="Kazmierczak K.M."/>
            <person name="Andrzejewski T.M."/>
            <person name="Davidsen T.M."/>
            <person name="Wayne K.J."/>
            <person name="Tettelin H."/>
            <person name="Glass J.I."/>
            <person name="Rusch D."/>
            <person name="Podicherti R."/>
            <person name="Tsui H.-C.T."/>
            <person name="Winkler M.E."/>
        </authorList>
    </citation>
    <scope>NUCLEOTIDE SEQUENCE</scope>
</reference>
<accession>A0A382PBV3</accession>
<dbReference type="InterPro" id="IPR029000">
    <property type="entry name" value="Cyclophilin-like_dom_sf"/>
</dbReference>
<dbReference type="EMBL" id="UINC01106311">
    <property type="protein sequence ID" value="SVC70884.1"/>
    <property type="molecule type" value="Genomic_DNA"/>
</dbReference>
<sequence>QPELDYGGKRNPDGQGFAAFGQVVKGMDLVKNIQKMNSNDQFLEKIVSIHIELK</sequence>
<name>A0A382PBV3_9ZZZZ</name>
<dbReference type="Pfam" id="PF00160">
    <property type="entry name" value="Pro_isomerase"/>
    <property type="match status" value="1"/>
</dbReference>
<proteinExistence type="predicted"/>
<evidence type="ECO:0000313" key="2">
    <source>
        <dbReference type="EMBL" id="SVC70884.1"/>
    </source>
</evidence>
<dbReference type="InterPro" id="IPR002130">
    <property type="entry name" value="Cyclophilin-type_PPIase_dom"/>
</dbReference>
<feature type="non-terminal residue" evidence="2">
    <location>
        <position position="1"/>
    </location>
</feature>
<protein>
    <recommendedName>
        <fullName evidence="1">PPIase cyclophilin-type domain-containing protein</fullName>
    </recommendedName>
</protein>